<dbReference type="AlphaFoldDB" id="A0A6G1E2X3"/>
<dbReference type="Proteomes" id="UP000479710">
    <property type="component" value="Unassembled WGS sequence"/>
</dbReference>
<keyword evidence="3" id="KW-1185">Reference proteome</keyword>
<feature type="compositionally biased region" description="Acidic residues" evidence="1">
    <location>
        <begin position="71"/>
        <end position="86"/>
    </location>
</feature>
<organism evidence="2 3">
    <name type="scientific">Oryza meyeriana var. granulata</name>
    <dbReference type="NCBI Taxonomy" id="110450"/>
    <lineage>
        <taxon>Eukaryota</taxon>
        <taxon>Viridiplantae</taxon>
        <taxon>Streptophyta</taxon>
        <taxon>Embryophyta</taxon>
        <taxon>Tracheophyta</taxon>
        <taxon>Spermatophyta</taxon>
        <taxon>Magnoliopsida</taxon>
        <taxon>Liliopsida</taxon>
        <taxon>Poales</taxon>
        <taxon>Poaceae</taxon>
        <taxon>BOP clade</taxon>
        <taxon>Oryzoideae</taxon>
        <taxon>Oryzeae</taxon>
        <taxon>Oryzinae</taxon>
        <taxon>Oryza</taxon>
        <taxon>Oryza meyeriana</taxon>
    </lineage>
</organism>
<feature type="region of interest" description="Disordered" evidence="1">
    <location>
        <begin position="67"/>
        <end position="86"/>
    </location>
</feature>
<dbReference type="EMBL" id="SPHZ02000005">
    <property type="protein sequence ID" value="KAF0918764.1"/>
    <property type="molecule type" value="Genomic_DNA"/>
</dbReference>
<reference evidence="2 3" key="1">
    <citation type="submission" date="2019-11" db="EMBL/GenBank/DDBJ databases">
        <title>Whole genome sequence of Oryza granulata.</title>
        <authorList>
            <person name="Li W."/>
        </authorList>
    </citation>
    <scope>NUCLEOTIDE SEQUENCE [LARGE SCALE GENOMIC DNA]</scope>
    <source>
        <strain evidence="3">cv. Menghai</strain>
        <tissue evidence="2">Leaf</tissue>
    </source>
</reference>
<gene>
    <name evidence="2" type="ORF">E2562_026072</name>
</gene>
<name>A0A6G1E2X3_9ORYZ</name>
<evidence type="ECO:0000313" key="3">
    <source>
        <dbReference type="Proteomes" id="UP000479710"/>
    </source>
</evidence>
<evidence type="ECO:0000256" key="1">
    <source>
        <dbReference type="SAM" id="MobiDB-lite"/>
    </source>
</evidence>
<comment type="caution">
    <text evidence="2">The sequence shown here is derived from an EMBL/GenBank/DDBJ whole genome shotgun (WGS) entry which is preliminary data.</text>
</comment>
<evidence type="ECO:0000313" key="2">
    <source>
        <dbReference type="EMBL" id="KAF0918764.1"/>
    </source>
</evidence>
<protein>
    <submittedName>
        <fullName evidence="2">Uncharacterized protein</fullName>
    </submittedName>
</protein>
<sequence>MKPRNLFSVPESASGEEEAEVDVDSLVVGVEHMTVTRDQGELMNWRRTDMDGETIEPSVIENAIAKSVPEPMDEDYSDDDGDDVDTYIDDGVVAPAVATDNEADDDLLV</sequence>
<proteinExistence type="predicted"/>
<feature type="region of interest" description="Disordered" evidence="1">
    <location>
        <begin position="1"/>
        <end position="21"/>
    </location>
</feature>
<accession>A0A6G1E2X3</accession>